<evidence type="ECO:0000256" key="1">
    <source>
        <dbReference type="SAM" id="MobiDB-lite"/>
    </source>
</evidence>
<dbReference type="EMBL" id="BSFP01000002">
    <property type="protein sequence ID" value="GLK99081.1"/>
    <property type="molecule type" value="Genomic_DNA"/>
</dbReference>
<dbReference type="AlphaFoldDB" id="A0A9W6NJW0"/>
<dbReference type="Proteomes" id="UP001143480">
    <property type="component" value="Unassembled WGS sequence"/>
</dbReference>
<organism evidence="2 3">
    <name type="scientific">Dactylosporangium matsuzakiense</name>
    <dbReference type="NCBI Taxonomy" id="53360"/>
    <lineage>
        <taxon>Bacteria</taxon>
        <taxon>Bacillati</taxon>
        <taxon>Actinomycetota</taxon>
        <taxon>Actinomycetes</taxon>
        <taxon>Micromonosporales</taxon>
        <taxon>Micromonosporaceae</taxon>
        <taxon>Dactylosporangium</taxon>
    </lineage>
</organism>
<name>A0A9W6NJW0_9ACTN</name>
<keyword evidence="3" id="KW-1185">Reference proteome</keyword>
<comment type="caution">
    <text evidence="2">The sequence shown here is derived from an EMBL/GenBank/DDBJ whole genome shotgun (WGS) entry which is preliminary data.</text>
</comment>
<proteinExistence type="predicted"/>
<protein>
    <submittedName>
        <fullName evidence="2">Uncharacterized protein</fullName>
    </submittedName>
</protein>
<evidence type="ECO:0000313" key="3">
    <source>
        <dbReference type="Proteomes" id="UP001143480"/>
    </source>
</evidence>
<evidence type="ECO:0000313" key="2">
    <source>
        <dbReference type="EMBL" id="GLK99081.1"/>
    </source>
</evidence>
<accession>A0A9W6NJW0</accession>
<reference evidence="2" key="2">
    <citation type="submission" date="2023-01" db="EMBL/GenBank/DDBJ databases">
        <authorList>
            <person name="Sun Q."/>
            <person name="Evtushenko L."/>
        </authorList>
    </citation>
    <scope>NUCLEOTIDE SEQUENCE</scope>
    <source>
        <strain evidence="2">VKM Ac-1321</strain>
    </source>
</reference>
<feature type="compositionally biased region" description="Basic and acidic residues" evidence="1">
    <location>
        <begin position="83"/>
        <end position="94"/>
    </location>
</feature>
<gene>
    <name evidence="2" type="ORF">GCM10017581_008220</name>
</gene>
<feature type="region of interest" description="Disordered" evidence="1">
    <location>
        <begin position="61"/>
        <end position="100"/>
    </location>
</feature>
<reference evidence="2" key="1">
    <citation type="journal article" date="2014" name="Int. J. Syst. Evol. Microbiol.">
        <title>Complete genome sequence of Corynebacterium casei LMG S-19264T (=DSM 44701T), isolated from a smear-ripened cheese.</title>
        <authorList>
            <consortium name="US DOE Joint Genome Institute (JGI-PGF)"/>
            <person name="Walter F."/>
            <person name="Albersmeier A."/>
            <person name="Kalinowski J."/>
            <person name="Ruckert C."/>
        </authorList>
    </citation>
    <scope>NUCLEOTIDE SEQUENCE</scope>
    <source>
        <strain evidence="2">VKM Ac-1321</strain>
    </source>
</reference>
<sequence>MRSATGPPGSSRAGPVLDSDGFDAAGAAAEAGEVELDIRLLVRVGAQAVDVPRRGFPMVAHPQCRQSRPSKYALPEQTCRNGDQADHPSKHQGDPDYPARIVATTRPPAREVSAAMAT</sequence>
<feature type="region of interest" description="Disordered" evidence="1">
    <location>
        <begin position="1"/>
        <end position="22"/>
    </location>
</feature>